<name>A0A7Z0PG84_9FUSO</name>
<proteinExistence type="predicted"/>
<evidence type="ECO:0000313" key="1">
    <source>
        <dbReference type="EMBL" id="NYV28499.1"/>
    </source>
</evidence>
<sequence length="155" mass="18517">PQRATQVTRDLIIESFSTNDERFSSKLDLLRPYIETKKDMKPTLNFMILQLEKTFATRKVEFITNERKIIYEVPKESLKFVYFNNKLGDQFELIINDSDVEEFLEMTREEGEIKLIFTNDYEDELIKVLTEKEKEILNITILNYIYKLNNMNGKL</sequence>
<organism evidence="1 2">
    <name type="scientific">Streptobacillus felis</name>
    <dbReference type="NCBI Taxonomy" id="1384509"/>
    <lineage>
        <taxon>Bacteria</taxon>
        <taxon>Fusobacteriati</taxon>
        <taxon>Fusobacteriota</taxon>
        <taxon>Fusobacteriia</taxon>
        <taxon>Fusobacteriales</taxon>
        <taxon>Leptotrichiaceae</taxon>
        <taxon>Streptobacillus</taxon>
    </lineage>
</organism>
<keyword evidence="2" id="KW-1185">Reference proteome</keyword>
<reference evidence="1 2" key="1">
    <citation type="submission" date="2020-05" db="EMBL/GenBank/DDBJ databases">
        <title>Streptobacillus felis strain LHL191014123.</title>
        <authorList>
            <person name="Fawzy A."/>
            <person name="Rau J."/>
            <person name="Risse K."/>
            <person name="Schauerte N."/>
            <person name="Geiger C."/>
            <person name="Blom J."/>
            <person name="Imirzalioglu C."/>
            <person name="Falgenhauer J."/>
            <person name="Bach A."/>
            <person name="Herden C."/>
            <person name="Eisenberg T."/>
        </authorList>
    </citation>
    <scope>NUCLEOTIDE SEQUENCE [LARGE SCALE GENOMIC DNA]</scope>
    <source>
        <strain evidence="1 2">LHL191014123</strain>
    </source>
</reference>
<dbReference type="AlphaFoldDB" id="A0A7Z0PG84"/>
<gene>
    <name evidence="1" type="ORF">HP397_06760</name>
</gene>
<accession>A0A7Z0PG84</accession>
<dbReference type="Proteomes" id="UP000526184">
    <property type="component" value="Unassembled WGS sequence"/>
</dbReference>
<protein>
    <submittedName>
        <fullName evidence="1">Uncharacterized protein</fullName>
    </submittedName>
</protein>
<feature type="non-terminal residue" evidence="1">
    <location>
        <position position="1"/>
    </location>
</feature>
<comment type="caution">
    <text evidence="1">The sequence shown here is derived from an EMBL/GenBank/DDBJ whole genome shotgun (WGS) entry which is preliminary data.</text>
</comment>
<evidence type="ECO:0000313" key="2">
    <source>
        <dbReference type="Proteomes" id="UP000526184"/>
    </source>
</evidence>
<dbReference type="EMBL" id="JABMKT010000081">
    <property type="protein sequence ID" value="NYV28499.1"/>
    <property type="molecule type" value="Genomic_DNA"/>
</dbReference>
<dbReference type="RefSeq" id="WP_180136418.1">
    <property type="nucleotide sequence ID" value="NZ_JABMKT010000081.1"/>
</dbReference>